<organism evidence="11">
    <name type="scientific">Muribaculaceae bacterium Z82</name>
    <dbReference type="NCBI Taxonomy" id="2304548"/>
    <lineage>
        <taxon>Bacteria</taxon>
        <taxon>Pseudomonadati</taxon>
        <taxon>Bacteroidota</taxon>
        <taxon>Bacteroidia</taxon>
        <taxon>Bacteroidales</taxon>
        <taxon>Muribaculaceae</taxon>
    </lineage>
</organism>
<evidence type="ECO:0000256" key="1">
    <source>
        <dbReference type="ARBA" id="ARBA00010312"/>
    </source>
</evidence>
<keyword evidence="7" id="KW-0408">Iron</keyword>
<keyword evidence="4" id="KW-0479">Metal-binding</keyword>
<comment type="caution">
    <text evidence="11">The sequence shown here is derived from an EMBL/GenBank/DDBJ whole genome shotgun (WGS) entry which is preliminary data.</text>
</comment>
<evidence type="ECO:0000259" key="10">
    <source>
        <dbReference type="PROSITE" id="PS51669"/>
    </source>
</evidence>
<sequence>MRAMLTKAITRRGFVAASAATAALAASGATLSGCASGSEDSRAYAAQVVNTQCSACPKQCGYAAYVVDSAIDKVVGTGANPYAAGTLCARGYGSATASYGEGRLTTPLHLNAAGFYDEVSWDEAIAGIAEGLAGIVAQNGPQAIAAITNGTSTADWYVTRLLAALGSSNSYVNALASNISVASGLALATGYSAYEPDYANASVVVVLGASTVDAPDPGTVAALEQAREAGAQVVMVDSRMSQAASLATRYIGVNAGTELALVLALARELLGNEELATAAVQTMADLDVWQAAIASCTPQWASEITGVPADTIVGLAQDLAQAAPAACIDLSWMALFGGSYANTGELARAVALANTVLGCWNVPGGAYLARPIDWSGSAFSPLAVAAPDITAEQAPLAAGGSAATLLRLAHEGQVQGLVLVDANVVAEYPDPDYVTEALKACALSVAITPWMTETAGKCTYVLPEKLWAESAQLPTVAGAKAPMLVVSGQVIEPAVDGARSVAEIATALASALGVGAAFPATVDEAAEALCEAVGVGYAGALQVGSCALGEAAFGGEEPAGVVAWPTASGKVECASAAADAAGVSAVPVWVAPDATIPDADTFRLTTGNQAVLFAEELTGLAPLQAIAAEYGLDGVWINAGKAREAGIQDGDKVVVANDRYAAPAVAHVTQLIEPQAAYMACHYGAADDAGQAGLGVCQAKFAPFALEVGYGAPLLQESLVTITKAGA</sequence>
<evidence type="ECO:0000256" key="9">
    <source>
        <dbReference type="SAM" id="SignalP"/>
    </source>
</evidence>
<dbReference type="Gene3D" id="2.20.25.90">
    <property type="entry name" value="ADC-like domains"/>
    <property type="match status" value="1"/>
</dbReference>
<keyword evidence="5 9" id="KW-0732">Signal</keyword>
<proteinExistence type="inferred from homology"/>
<evidence type="ECO:0000256" key="3">
    <source>
        <dbReference type="ARBA" id="ARBA00022505"/>
    </source>
</evidence>
<feature type="domain" description="4Fe-4S Mo/W bis-MGD-type" evidence="10">
    <location>
        <begin position="46"/>
        <end position="102"/>
    </location>
</feature>
<dbReference type="InterPro" id="IPR006311">
    <property type="entry name" value="TAT_signal"/>
</dbReference>
<dbReference type="PROSITE" id="PS51257">
    <property type="entry name" value="PROKAR_LIPOPROTEIN"/>
    <property type="match status" value="1"/>
</dbReference>
<feature type="chain" id="PRO_5028863277" description="4Fe-4S Mo/W bis-MGD-type domain-containing protein" evidence="9">
    <location>
        <begin position="26"/>
        <end position="727"/>
    </location>
</feature>
<dbReference type="PANTHER" id="PTHR43742">
    <property type="entry name" value="TRIMETHYLAMINE-N-OXIDE REDUCTASE"/>
    <property type="match status" value="1"/>
</dbReference>
<keyword evidence="6" id="KW-0560">Oxidoreductase</keyword>
<dbReference type="PROSITE" id="PS51669">
    <property type="entry name" value="4FE4S_MOW_BIS_MGD"/>
    <property type="match status" value="1"/>
</dbReference>
<dbReference type="Pfam" id="PF01568">
    <property type="entry name" value="Molydop_binding"/>
    <property type="match status" value="1"/>
</dbReference>
<dbReference type="SUPFAM" id="SSF53706">
    <property type="entry name" value="Formate dehydrogenase/DMSO reductase, domains 1-3"/>
    <property type="match status" value="1"/>
</dbReference>
<dbReference type="InterPro" id="IPR006963">
    <property type="entry name" value="Mopterin_OxRdtase_4Fe-4S_dom"/>
</dbReference>
<gene>
    <name evidence="11" type="ORF">D1639_00305</name>
</gene>
<dbReference type="GO" id="GO:0016491">
    <property type="term" value="F:oxidoreductase activity"/>
    <property type="evidence" value="ECO:0007669"/>
    <property type="project" value="UniProtKB-KW"/>
</dbReference>
<dbReference type="Gene3D" id="3.30.2070.10">
    <property type="entry name" value="Formate dehydrogenase/DMSO reductase"/>
    <property type="match status" value="1"/>
</dbReference>
<dbReference type="InterPro" id="IPR009010">
    <property type="entry name" value="Asp_de-COase-like_dom_sf"/>
</dbReference>
<keyword evidence="2" id="KW-0004">4Fe-4S</keyword>
<dbReference type="Gene3D" id="3.40.50.740">
    <property type="match status" value="1"/>
</dbReference>
<dbReference type="Gene3D" id="3.40.228.10">
    <property type="entry name" value="Dimethylsulfoxide Reductase, domain 2"/>
    <property type="match status" value="1"/>
</dbReference>
<accession>A0A7C9JCA3</accession>
<dbReference type="PANTHER" id="PTHR43742:SF9">
    <property type="entry name" value="TETRATHIONATE REDUCTASE SUBUNIT A"/>
    <property type="match status" value="1"/>
</dbReference>
<keyword evidence="8" id="KW-0411">Iron-sulfur</keyword>
<name>A0A7C9JCA3_9BACT</name>
<feature type="signal peptide" evidence="9">
    <location>
        <begin position="1"/>
        <end position="25"/>
    </location>
</feature>
<keyword evidence="3" id="KW-0500">Molybdenum</keyword>
<dbReference type="GO" id="GO:0046872">
    <property type="term" value="F:metal ion binding"/>
    <property type="evidence" value="ECO:0007669"/>
    <property type="project" value="UniProtKB-KW"/>
</dbReference>
<evidence type="ECO:0000256" key="4">
    <source>
        <dbReference type="ARBA" id="ARBA00022723"/>
    </source>
</evidence>
<evidence type="ECO:0000256" key="7">
    <source>
        <dbReference type="ARBA" id="ARBA00023004"/>
    </source>
</evidence>
<protein>
    <recommendedName>
        <fullName evidence="10">4Fe-4S Mo/W bis-MGD-type domain-containing protein</fullName>
    </recommendedName>
</protein>
<dbReference type="InterPro" id="IPR006656">
    <property type="entry name" value="Mopterin_OxRdtase"/>
</dbReference>
<dbReference type="InterPro" id="IPR050612">
    <property type="entry name" value="Prok_Mopterin_Oxidored"/>
</dbReference>
<evidence type="ECO:0000313" key="11">
    <source>
        <dbReference type="EMBL" id="NBI33501.1"/>
    </source>
</evidence>
<reference evidence="11" key="1">
    <citation type="submission" date="2018-08" db="EMBL/GenBank/DDBJ databases">
        <title>Murine metabolic-syndrome-specific gut microbial biobank.</title>
        <authorList>
            <person name="Liu C."/>
        </authorList>
    </citation>
    <scope>NUCLEOTIDE SEQUENCE [LARGE SCALE GENOMIC DNA]</scope>
    <source>
        <strain evidence="11">Z82</strain>
    </source>
</reference>
<dbReference type="GO" id="GO:0043546">
    <property type="term" value="F:molybdopterin cofactor binding"/>
    <property type="evidence" value="ECO:0007669"/>
    <property type="project" value="InterPro"/>
</dbReference>
<dbReference type="EMBL" id="QWKH01000002">
    <property type="protein sequence ID" value="NBI33501.1"/>
    <property type="molecule type" value="Genomic_DNA"/>
</dbReference>
<dbReference type="GO" id="GO:0051539">
    <property type="term" value="F:4 iron, 4 sulfur cluster binding"/>
    <property type="evidence" value="ECO:0007669"/>
    <property type="project" value="UniProtKB-KW"/>
</dbReference>
<dbReference type="SUPFAM" id="SSF50692">
    <property type="entry name" value="ADC-like"/>
    <property type="match status" value="1"/>
</dbReference>
<dbReference type="InterPro" id="IPR006657">
    <property type="entry name" value="MoPterin_dinucl-bd_dom"/>
</dbReference>
<dbReference type="Pfam" id="PF00384">
    <property type="entry name" value="Molybdopterin"/>
    <property type="match status" value="1"/>
</dbReference>
<comment type="similarity">
    <text evidence="1">Belongs to the prokaryotic molybdopterin-containing oxidoreductase family.</text>
</comment>
<dbReference type="PROSITE" id="PS51318">
    <property type="entry name" value="TAT"/>
    <property type="match status" value="1"/>
</dbReference>
<evidence type="ECO:0000256" key="8">
    <source>
        <dbReference type="ARBA" id="ARBA00023014"/>
    </source>
</evidence>
<evidence type="ECO:0000256" key="5">
    <source>
        <dbReference type="ARBA" id="ARBA00022729"/>
    </source>
</evidence>
<dbReference type="Gene3D" id="2.40.40.20">
    <property type="match status" value="1"/>
</dbReference>
<dbReference type="Pfam" id="PF04879">
    <property type="entry name" value="Molybdop_Fe4S4"/>
    <property type="match status" value="1"/>
</dbReference>
<dbReference type="AlphaFoldDB" id="A0A7C9JCA3"/>
<evidence type="ECO:0000256" key="6">
    <source>
        <dbReference type="ARBA" id="ARBA00023002"/>
    </source>
</evidence>
<evidence type="ECO:0000256" key="2">
    <source>
        <dbReference type="ARBA" id="ARBA00022485"/>
    </source>
</evidence>